<dbReference type="EMBL" id="NMUE01000033">
    <property type="protein sequence ID" value="RFA94612.1"/>
    <property type="molecule type" value="Genomic_DNA"/>
</dbReference>
<dbReference type="AlphaFoldDB" id="A0A371R6W6"/>
<dbReference type="EMBL" id="NMUF01000002">
    <property type="protein sequence ID" value="RFB00275.1"/>
    <property type="molecule type" value="Genomic_DNA"/>
</dbReference>
<dbReference type="Proteomes" id="UP000257123">
    <property type="component" value="Unassembled WGS sequence"/>
</dbReference>
<name>A0A371R6W6_9CREN</name>
<sequence length="236" mass="25927">MYFLHPYKALTSNTTCVSYVRALLSSLLGGGPLIFGSGSEAVLSLSGFRPDDWPAVNFLALLIYQWKKGVVDLPPTAAAPVVNERAFNGAVVSLDGADPYFDFLTLRTAEAREITEFYHKARPRVVAVFLGGKEFEIAATTEAAAQVLTVRRITPSPHTPEGAFTLKYSHGLVFRIPPRDFHVLAHQVADILKSAASLPPVQRREVKVAKKEIYLLHGGRETDDGVVIDNEVYVYI</sequence>
<evidence type="ECO:0000313" key="4">
    <source>
        <dbReference type="Proteomes" id="UP000257123"/>
    </source>
</evidence>
<evidence type="ECO:0000313" key="1">
    <source>
        <dbReference type="EMBL" id="RFA94612.1"/>
    </source>
</evidence>
<evidence type="ECO:0000313" key="3">
    <source>
        <dbReference type="Proteomes" id="UP000256877"/>
    </source>
</evidence>
<reference evidence="3 4" key="1">
    <citation type="submission" date="2017-07" db="EMBL/GenBank/DDBJ databases">
        <title>Draft genome sequence of aerobic hyperthermophilic archaea, Pyrobaculum aerophilum YKB31 and YKB32.</title>
        <authorList>
            <person name="Mochizuki T."/>
            <person name="Berliner A.J."/>
            <person name="Yoshida-Takashima Y."/>
            <person name="Takaki Y."/>
            <person name="Nunoura T."/>
            <person name="Takai K."/>
        </authorList>
    </citation>
    <scope>NUCLEOTIDE SEQUENCE [LARGE SCALE GENOMIC DNA]</scope>
    <source>
        <strain evidence="1 4">YKB31</strain>
        <strain evidence="2 3">YKB32</strain>
    </source>
</reference>
<protein>
    <submittedName>
        <fullName evidence="2">Uncharacterized protein</fullName>
    </submittedName>
</protein>
<dbReference type="RefSeq" id="WP_116421551.1">
    <property type="nucleotide sequence ID" value="NZ_NMUE01000033.1"/>
</dbReference>
<organism evidence="2 3">
    <name type="scientific">Pyrobaculum aerophilum</name>
    <dbReference type="NCBI Taxonomy" id="13773"/>
    <lineage>
        <taxon>Archaea</taxon>
        <taxon>Thermoproteota</taxon>
        <taxon>Thermoprotei</taxon>
        <taxon>Thermoproteales</taxon>
        <taxon>Thermoproteaceae</taxon>
        <taxon>Pyrobaculum</taxon>
    </lineage>
</organism>
<comment type="caution">
    <text evidence="2">The sequence shown here is derived from an EMBL/GenBank/DDBJ whole genome shotgun (WGS) entry which is preliminary data.</text>
</comment>
<gene>
    <name evidence="1" type="ORF">CGL51_09460</name>
    <name evidence="2" type="ORF">CGL52_01500</name>
</gene>
<accession>A0A371R6W6</accession>
<evidence type="ECO:0000313" key="2">
    <source>
        <dbReference type="EMBL" id="RFB00275.1"/>
    </source>
</evidence>
<proteinExistence type="predicted"/>
<dbReference type="OrthoDB" id="28042at2157"/>
<dbReference type="Proteomes" id="UP000256877">
    <property type="component" value="Unassembled WGS sequence"/>
</dbReference>